<evidence type="ECO:0000259" key="5">
    <source>
        <dbReference type="Pfam" id="PF08100"/>
    </source>
</evidence>
<evidence type="ECO:0000313" key="6">
    <source>
        <dbReference type="EMBL" id="KAF8781297.1"/>
    </source>
</evidence>
<keyword evidence="3" id="KW-0949">S-adenosyl-L-methionine</keyword>
<name>A0A835G070_9POAL</name>
<gene>
    <name evidence="6" type="ORF">HU200_000557</name>
</gene>
<dbReference type="OrthoDB" id="1606438at2759"/>
<dbReference type="Pfam" id="PF00891">
    <property type="entry name" value="Methyltransf_2"/>
    <property type="match status" value="2"/>
</dbReference>
<evidence type="ECO:0000256" key="1">
    <source>
        <dbReference type="ARBA" id="ARBA00022603"/>
    </source>
</evidence>
<feature type="domain" description="O-methyltransferase dimerisation" evidence="5">
    <location>
        <begin position="2"/>
        <end position="95"/>
    </location>
</feature>
<reference evidence="6" key="1">
    <citation type="submission" date="2020-07" db="EMBL/GenBank/DDBJ databases">
        <title>Genome sequence and genetic diversity analysis of an under-domesticated orphan crop, white fonio (Digitaria exilis).</title>
        <authorList>
            <person name="Bennetzen J.L."/>
            <person name="Chen S."/>
            <person name="Ma X."/>
            <person name="Wang X."/>
            <person name="Yssel A.E.J."/>
            <person name="Chaluvadi S.R."/>
            <person name="Johnson M."/>
            <person name="Gangashetty P."/>
            <person name="Hamidou F."/>
            <person name="Sanogo M.D."/>
            <person name="Zwaenepoel A."/>
            <person name="Wallace J."/>
            <person name="Van De Peer Y."/>
            <person name="Van Deynze A."/>
        </authorList>
    </citation>
    <scope>NUCLEOTIDE SEQUENCE</scope>
    <source>
        <tissue evidence="6">Leaves</tissue>
    </source>
</reference>
<dbReference type="Proteomes" id="UP000636709">
    <property type="component" value="Unassembled WGS sequence"/>
</dbReference>
<dbReference type="PROSITE" id="PS51683">
    <property type="entry name" value="SAM_OMT_II"/>
    <property type="match status" value="1"/>
</dbReference>
<keyword evidence="7" id="KW-1185">Reference proteome</keyword>
<comment type="caution">
    <text evidence="6">The sequence shown here is derived from an EMBL/GenBank/DDBJ whole genome shotgun (WGS) entry which is preliminary data.</text>
</comment>
<feature type="domain" description="O-methyltransferase C-terminal" evidence="4">
    <location>
        <begin position="116"/>
        <end position="246"/>
    </location>
</feature>
<evidence type="ECO:0008006" key="8">
    <source>
        <dbReference type="Google" id="ProtNLM"/>
    </source>
</evidence>
<dbReference type="InterPro" id="IPR036388">
    <property type="entry name" value="WH-like_DNA-bd_sf"/>
</dbReference>
<dbReference type="PANTHER" id="PTHR11746">
    <property type="entry name" value="O-METHYLTRANSFERASE"/>
    <property type="match status" value="1"/>
</dbReference>
<evidence type="ECO:0000259" key="4">
    <source>
        <dbReference type="Pfam" id="PF00891"/>
    </source>
</evidence>
<evidence type="ECO:0000313" key="7">
    <source>
        <dbReference type="Proteomes" id="UP000636709"/>
    </source>
</evidence>
<dbReference type="InterPro" id="IPR016461">
    <property type="entry name" value="COMT-like"/>
</dbReference>
<feature type="domain" description="O-methyltransferase C-terminal" evidence="4">
    <location>
        <begin position="283"/>
        <end position="368"/>
    </location>
</feature>
<evidence type="ECO:0000256" key="2">
    <source>
        <dbReference type="ARBA" id="ARBA00022679"/>
    </source>
</evidence>
<keyword evidence="2" id="KW-0808">Transferase</keyword>
<dbReference type="PIRSF" id="PIRSF005739">
    <property type="entry name" value="O-mtase"/>
    <property type="match status" value="1"/>
</dbReference>
<dbReference type="EMBL" id="JACEFO010000086">
    <property type="protein sequence ID" value="KAF8781297.1"/>
    <property type="molecule type" value="Genomic_DNA"/>
</dbReference>
<dbReference type="Gene3D" id="3.40.50.150">
    <property type="entry name" value="Vaccinia Virus protein VP39"/>
    <property type="match status" value="1"/>
</dbReference>
<dbReference type="Pfam" id="PF08100">
    <property type="entry name" value="Dimerisation"/>
    <property type="match status" value="1"/>
</dbReference>
<dbReference type="InterPro" id="IPR001077">
    <property type="entry name" value="COMT_C"/>
</dbReference>
<dbReference type="InterPro" id="IPR036390">
    <property type="entry name" value="WH_DNA-bd_sf"/>
</dbReference>
<protein>
    <recommendedName>
        <fullName evidence="8">O-methyltransferase</fullName>
    </recommendedName>
</protein>
<dbReference type="AlphaFoldDB" id="A0A835G070"/>
<dbReference type="GO" id="GO:0046983">
    <property type="term" value="F:protein dimerization activity"/>
    <property type="evidence" value="ECO:0007669"/>
    <property type="project" value="InterPro"/>
</dbReference>
<dbReference type="SUPFAM" id="SSF53335">
    <property type="entry name" value="S-adenosyl-L-methionine-dependent methyltransferases"/>
    <property type="match status" value="2"/>
</dbReference>
<dbReference type="InterPro" id="IPR012967">
    <property type="entry name" value="COMT_dimerisation"/>
</dbReference>
<dbReference type="GO" id="GO:0008171">
    <property type="term" value="F:O-methyltransferase activity"/>
    <property type="evidence" value="ECO:0007669"/>
    <property type="project" value="InterPro"/>
</dbReference>
<sequence length="386" mass="41892">MFTHLKSQALRCADSLGIPGAIHRRGGAAKISDIMTETGLPQSKLPHLRRLMRVLAVSGVVADRSSNHQPPPSSATTTSETIVYTLTPVSSLLVGSPCDMSAMLRASMRPNTTAMFGHLEEWFRDDTGAESLVQMVHRASPWTMTKNDPALNAALNDACVAETKLVMEVVLREAGDVFRGIGSLVDVGGGHGAAAIAISRAFPQLKCTVLDLPHVISQAPEHSTVQFVAGDMFHFIPPADAIFLKVLSSASLDFFLKKKTRDTPLDVDGQHKYCDIYMALKQLICLQGVIDSCSDEDCVNLLRQCKKAVLRDGARGKIIIIGTVVGYGPQDDVVREAQVLFDLYMMCGNGAEREEHEWKTIILEAGFSEFKVVATFGLVSVIEVLP</sequence>
<dbReference type="Gene3D" id="1.10.10.10">
    <property type="entry name" value="Winged helix-like DNA-binding domain superfamily/Winged helix DNA-binding domain"/>
    <property type="match status" value="1"/>
</dbReference>
<dbReference type="SUPFAM" id="SSF46785">
    <property type="entry name" value="Winged helix' DNA-binding domain"/>
    <property type="match status" value="1"/>
</dbReference>
<dbReference type="GO" id="GO:0032259">
    <property type="term" value="P:methylation"/>
    <property type="evidence" value="ECO:0007669"/>
    <property type="project" value="UniProtKB-KW"/>
</dbReference>
<keyword evidence="1" id="KW-0489">Methyltransferase</keyword>
<accession>A0A835G070</accession>
<proteinExistence type="predicted"/>
<organism evidence="6 7">
    <name type="scientific">Digitaria exilis</name>
    <dbReference type="NCBI Taxonomy" id="1010633"/>
    <lineage>
        <taxon>Eukaryota</taxon>
        <taxon>Viridiplantae</taxon>
        <taxon>Streptophyta</taxon>
        <taxon>Embryophyta</taxon>
        <taxon>Tracheophyta</taxon>
        <taxon>Spermatophyta</taxon>
        <taxon>Magnoliopsida</taxon>
        <taxon>Liliopsida</taxon>
        <taxon>Poales</taxon>
        <taxon>Poaceae</taxon>
        <taxon>PACMAD clade</taxon>
        <taxon>Panicoideae</taxon>
        <taxon>Panicodae</taxon>
        <taxon>Paniceae</taxon>
        <taxon>Anthephorinae</taxon>
        <taxon>Digitaria</taxon>
    </lineage>
</organism>
<evidence type="ECO:0000256" key="3">
    <source>
        <dbReference type="ARBA" id="ARBA00022691"/>
    </source>
</evidence>
<dbReference type="InterPro" id="IPR029063">
    <property type="entry name" value="SAM-dependent_MTases_sf"/>
</dbReference>